<dbReference type="EMBL" id="OA882825">
    <property type="protein sequence ID" value="CAD7277064.1"/>
    <property type="molecule type" value="Genomic_DNA"/>
</dbReference>
<keyword evidence="7" id="KW-1185">Reference proteome</keyword>
<accession>A0A7R9BMA0</accession>
<dbReference type="Pfam" id="PF00386">
    <property type="entry name" value="C1q"/>
    <property type="match status" value="2"/>
</dbReference>
<dbReference type="SUPFAM" id="SSF49842">
    <property type="entry name" value="TNF-like"/>
    <property type="match status" value="4"/>
</dbReference>
<proteinExistence type="predicted"/>
<keyword evidence="2" id="KW-0964">Secreted</keyword>
<dbReference type="EMBL" id="CAJPEX010000788">
    <property type="protein sequence ID" value="CAG0917216.1"/>
    <property type="molecule type" value="Genomic_DNA"/>
</dbReference>
<evidence type="ECO:0000256" key="4">
    <source>
        <dbReference type="SAM" id="SignalP"/>
    </source>
</evidence>
<feature type="domain" description="C1q" evidence="5">
    <location>
        <begin position="214"/>
        <end position="272"/>
    </location>
</feature>
<gene>
    <name evidence="6" type="ORF">NMOB1V02_LOCUS4806</name>
</gene>
<dbReference type="InterPro" id="IPR050822">
    <property type="entry name" value="Cerebellin_Synaptic_Org"/>
</dbReference>
<dbReference type="InterPro" id="IPR008983">
    <property type="entry name" value="Tumour_necrosis_fac-like_dom"/>
</dbReference>
<feature type="signal peptide" evidence="4">
    <location>
        <begin position="1"/>
        <end position="31"/>
    </location>
</feature>
<dbReference type="PANTHER" id="PTHR22923:SF116">
    <property type="entry name" value="C1Q DOMAIN-CONTAINING PROTEIN"/>
    <property type="match status" value="1"/>
</dbReference>
<evidence type="ECO:0000256" key="1">
    <source>
        <dbReference type="ARBA" id="ARBA00004613"/>
    </source>
</evidence>
<evidence type="ECO:0000256" key="3">
    <source>
        <dbReference type="ARBA" id="ARBA00022729"/>
    </source>
</evidence>
<evidence type="ECO:0000313" key="7">
    <source>
        <dbReference type="Proteomes" id="UP000678499"/>
    </source>
</evidence>
<dbReference type="Proteomes" id="UP000678499">
    <property type="component" value="Unassembled WGS sequence"/>
</dbReference>
<dbReference type="PANTHER" id="PTHR22923">
    <property type="entry name" value="CEREBELLIN-RELATED"/>
    <property type="match status" value="1"/>
</dbReference>
<name>A0A7R9BMA0_9CRUS</name>
<dbReference type="GO" id="GO:0005576">
    <property type="term" value="C:extracellular region"/>
    <property type="evidence" value="ECO:0007669"/>
    <property type="project" value="UniProtKB-SubCell"/>
</dbReference>
<sequence length="551" mass="62057">MGNNSRKLTLKWGKFLVLTTVFTTWVSMCDSEMAPPDPRKNEIDARIGLEKNQDDNPVLFSAIGKNPVSKSERYWKRVRPEVTVLNVGKGFKPTIGYFVAPRDGIYLFNSAVLNNNMSNVQDRFLTMTHLTHADWDSKISFGFSQPVLATGHTIVEMKRRDVLEFYGRVDNQLYYSQHEMYEKNEFWRFTGRLIAESEDTDAVVFSVGGIPALASPAEEWSLMSFEKVFLNIGGGMDNNNTGTFVAPVSGVYHFLLQFLANNAGADVRLEKGGLDLSGAFVGDYDHITMEFGAITELAKGFRPEMAVMNVGHGLKPSIGYFVAPRAGIYLFNFVGLIHDLEIHLRARWVKLQHLGEILKDSILRWNLKDPMTLAGHNMVEIKKDDVVEYFGRIDSSTPDYFKSLGFLHNNWWRLSGRLIADPNDLDAVAFCAADILTNSISSPREWINVPFMNVWWNLGEGFHKKDGTFIAPKSGLYHFFLHFDGLGGPQGEMRIEKKDMVLATAVMGKFDRHTIEIDAITKLDQGESVFVRAFGGISTQPQGLKFSGFRV</sequence>
<dbReference type="InterPro" id="IPR001073">
    <property type="entry name" value="C1q_dom"/>
</dbReference>
<evidence type="ECO:0000313" key="6">
    <source>
        <dbReference type="EMBL" id="CAD7277064.1"/>
    </source>
</evidence>
<dbReference type="OrthoDB" id="10070467at2759"/>
<dbReference type="Gene3D" id="2.60.120.40">
    <property type="match status" value="4"/>
</dbReference>
<evidence type="ECO:0000256" key="2">
    <source>
        <dbReference type="ARBA" id="ARBA00022525"/>
    </source>
</evidence>
<feature type="chain" id="PRO_5036210108" description="C1q domain-containing protein" evidence="4">
    <location>
        <begin position="32"/>
        <end position="551"/>
    </location>
</feature>
<comment type="subcellular location">
    <subcellularLocation>
        <location evidence="1">Secreted</location>
    </subcellularLocation>
</comment>
<dbReference type="AlphaFoldDB" id="A0A7R9BMA0"/>
<evidence type="ECO:0000259" key="5">
    <source>
        <dbReference type="Pfam" id="PF00386"/>
    </source>
</evidence>
<reference evidence="6" key="1">
    <citation type="submission" date="2020-11" db="EMBL/GenBank/DDBJ databases">
        <authorList>
            <person name="Tran Van P."/>
        </authorList>
    </citation>
    <scope>NUCLEOTIDE SEQUENCE</scope>
</reference>
<feature type="domain" description="C1q" evidence="5">
    <location>
        <begin position="436"/>
        <end position="549"/>
    </location>
</feature>
<keyword evidence="3 4" id="KW-0732">Signal</keyword>
<protein>
    <recommendedName>
        <fullName evidence="5">C1q domain-containing protein</fullName>
    </recommendedName>
</protein>
<organism evidence="6">
    <name type="scientific">Notodromas monacha</name>
    <dbReference type="NCBI Taxonomy" id="399045"/>
    <lineage>
        <taxon>Eukaryota</taxon>
        <taxon>Metazoa</taxon>
        <taxon>Ecdysozoa</taxon>
        <taxon>Arthropoda</taxon>
        <taxon>Crustacea</taxon>
        <taxon>Oligostraca</taxon>
        <taxon>Ostracoda</taxon>
        <taxon>Podocopa</taxon>
        <taxon>Podocopida</taxon>
        <taxon>Cypridocopina</taxon>
        <taxon>Cypridoidea</taxon>
        <taxon>Cyprididae</taxon>
        <taxon>Notodromas</taxon>
    </lineage>
</organism>